<evidence type="ECO:0000313" key="6">
    <source>
        <dbReference type="Proteomes" id="UP000002051"/>
    </source>
</evidence>
<evidence type="ECO:0000313" key="5">
    <source>
        <dbReference type="EnsemblPlants" id="AES77270"/>
    </source>
</evidence>
<dbReference type="NCBIfam" id="TIGR00756">
    <property type="entry name" value="PPR"/>
    <property type="match status" value="1"/>
</dbReference>
<feature type="repeat" description="PPR" evidence="3">
    <location>
        <begin position="57"/>
        <end position="91"/>
    </location>
</feature>
<reference evidence="4 6" key="1">
    <citation type="journal article" date="2011" name="Nature">
        <title>The Medicago genome provides insight into the evolution of rhizobial symbioses.</title>
        <authorList>
            <person name="Young N.D."/>
            <person name="Debelle F."/>
            <person name="Oldroyd G.E."/>
            <person name="Geurts R."/>
            <person name="Cannon S.B."/>
            <person name="Udvardi M.K."/>
            <person name="Benedito V.A."/>
            <person name="Mayer K.F."/>
            <person name="Gouzy J."/>
            <person name="Schoof H."/>
            <person name="Van de Peer Y."/>
            <person name="Proost S."/>
            <person name="Cook D.R."/>
            <person name="Meyers B.C."/>
            <person name="Spannagl M."/>
            <person name="Cheung F."/>
            <person name="De Mita S."/>
            <person name="Krishnakumar V."/>
            <person name="Gundlach H."/>
            <person name="Zhou S."/>
            <person name="Mudge J."/>
            <person name="Bharti A.K."/>
            <person name="Murray J.D."/>
            <person name="Naoumkina M.A."/>
            <person name="Rosen B."/>
            <person name="Silverstein K.A."/>
            <person name="Tang H."/>
            <person name="Rombauts S."/>
            <person name="Zhao P.X."/>
            <person name="Zhou P."/>
            <person name="Barbe V."/>
            <person name="Bardou P."/>
            <person name="Bechner M."/>
            <person name="Bellec A."/>
            <person name="Berger A."/>
            <person name="Berges H."/>
            <person name="Bidwell S."/>
            <person name="Bisseling T."/>
            <person name="Choisne N."/>
            <person name="Couloux A."/>
            <person name="Denny R."/>
            <person name="Deshpande S."/>
            <person name="Dai X."/>
            <person name="Doyle J.J."/>
            <person name="Dudez A.M."/>
            <person name="Farmer A.D."/>
            <person name="Fouteau S."/>
            <person name="Franken C."/>
            <person name="Gibelin C."/>
            <person name="Gish J."/>
            <person name="Goldstein S."/>
            <person name="Gonzalez A.J."/>
            <person name="Green P.J."/>
            <person name="Hallab A."/>
            <person name="Hartog M."/>
            <person name="Hua A."/>
            <person name="Humphray S.J."/>
            <person name="Jeong D.H."/>
            <person name="Jing Y."/>
            <person name="Jocker A."/>
            <person name="Kenton S.M."/>
            <person name="Kim D.J."/>
            <person name="Klee K."/>
            <person name="Lai H."/>
            <person name="Lang C."/>
            <person name="Lin S."/>
            <person name="Macmil S.L."/>
            <person name="Magdelenat G."/>
            <person name="Matthews L."/>
            <person name="McCorrison J."/>
            <person name="Monaghan E.L."/>
            <person name="Mun J.H."/>
            <person name="Najar F.Z."/>
            <person name="Nicholson C."/>
            <person name="Noirot C."/>
            <person name="O'Bleness M."/>
            <person name="Paule C.R."/>
            <person name="Poulain J."/>
            <person name="Prion F."/>
            <person name="Qin B."/>
            <person name="Qu C."/>
            <person name="Retzel E.F."/>
            <person name="Riddle C."/>
            <person name="Sallet E."/>
            <person name="Samain S."/>
            <person name="Samson N."/>
            <person name="Sanders I."/>
            <person name="Saurat O."/>
            <person name="Scarpelli C."/>
            <person name="Schiex T."/>
            <person name="Segurens B."/>
            <person name="Severin A.J."/>
            <person name="Sherrier D.J."/>
            <person name="Shi R."/>
            <person name="Sims S."/>
            <person name="Singer S.R."/>
            <person name="Sinharoy S."/>
            <person name="Sterck L."/>
            <person name="Viollet A."/>
            <person name="Wang B.B."/>
            <person name="Wang K."/>
            <person name="Wang M."/>
            <person name="Wang X."/>
            <person name="Warfsmann J."/>
            <person name="Weissenbach J."/>
            <person name="White D.D."/>
            <person name="White J.D."/>
            <person name="Wiley G.B."/>
            <person name="Wincker P."/>
            <person name="Xing Y."/>
            <person name="Yang L."/>
            <person name="Yao Z."/>
            <person name="Ying F."/>
            <person name="Zhai J."/>
            <person name="Zhou L."/>
            <person name="Zuber A."/>
            <person name="Denarie J."/>
            <person name="Dixon R.A."/>
            <person name="May G.D."/>
            <person name="Schwartz D.C."/>
            <person name="Rogers J."/>
            <person name="Quetier F."/>
            <person name="Town C.D."/>
            <person name="Roe B.A."/>
        </authorList>
    </citation>
    <scope>NUCLEOTIDE SEQUENCE [LARGE SCALE GENOMIC DNA]</scope>
    <source>
        <strain evidence="4">A17</strain>
        <strain evidence="5 6">cv. Jemalong A17</strain>
    </source>
</reference>
<protein>
    <submittedName>
        <fullName evidence="4">PPR superfamily protein</fullName>
    </submittedName>
</protein>
<organism evidence="4 6">
    <name type="scientific">Medicago truncatula</name>
    <name type="common">Barrel medic</name>
    <name type="synonym">Medicago tribuloides</name>
    <dbReference type="NCBI Taxonomy" id="3880"/>
    <lineage>
        <taxon>Eukaryota</taxon>
        <taxon>Viridiplantae</taxon>
        <taxon>Streptophyta</taxon>
        <taxon>Embryophyta</taxon>
        <taxon>Tracheophyta</taxon>
        <taxon>Spermatophyta</taxon>
        <taxon>Magnoliopsida</taxon>
        <taxon>eudicotyledons</taxon>
        <taxon>Gunneridae</taxon>
        <taxon>Pentapetalae</taxon>
        <taxon>rosids</taxon>
        <taxon>fabids</taxon>
        <taxon>Fabales</taxon>
        <taxon>Fabaceae</taxon>
        <taxon>Papilionoideae</taxon>
        <taxon>50 kb inversion clade</taxon>
        <taxon>NPAAA clade</taxon>
        <taxon>Hologalegina</taxon>
        <taxon>IRL clade</taxon>
        <taxon>Trifolieae</taxon>
        <taxon>Medicago</taxon>
    </lineage>
</organism>
<accession>G7KXR4</accession>
<dbReference type="Gene3D" id="1.25.40.10">
    <property type="entry name" value="Tetratricopeptide repeat domain"/>
    <property type="match status" value="1"/>
</dbReference>
<dbReference type="STRING" id="3880.G7KXR4"/>
<evidence type="ECO:0000256" key="2">
    <source>
        <dbReference type="ARBA" id="ARBA00022737"/>
    </source>
</evidence>
<dbReference type="Proteomes" id="UP000002051">
    <property type="component" value="Unassembled WGS sequence"/>
</dbReference>
<evidence type="ECO:0000256" key="3">
    <source>
        <dbReference type="PROSITE-ProRule" id="PRU00708"/>
    </source>
</evidence>
<comment type="similarity">
    <text evidence="1">Belongs to the PPR family. P subfamily.</text>
</comment>
<dbReference type="InterPro" id="IPR051114">
    <property type="entry name" value="Mito_RNA_Proc_CCM1"/>
</dbReference>
<sequence length="184" mass="20797">MLNSRNCSTLNVALFHLCRTMDIPTLSEYLRLMLKEPSLLPCFFFNMIQTYCSSSVVPVTHAVLLKAFLDFNKVDDAFHLFNAMLYEGFKPDKDCFAKLATALCADGRMDEAVSAYRDIVMKHPHSDVHLDNQIPIMIMTELINSGMNDKAATVFTLANGSQAKATYIYVCFISNVLITQFKSW</sequence>
<dbReference type="EMBL" id="CM001223">
    <property type="protein sequence ID" value="AES77270.2"/>
    <property type="molecule type" value="Genomic_DNA"/>
</dbReference>
<dbReference type="InterPro" id="IPR011990">
    <property type="entry name" value="TPR-like_helical_dom_sf"/>
</dbReference>
<dbReference type="PANTHER" id="PTHR47934:SF28">
    <property type="entry name" value="OS04G0488500 PROTEIN"/>
    <property type="match status" value="1"/>
</dbReference>
<evidence type="ECO:0000313" key="4">
    <source>
        <dbReference type="EMBL" id="AES77270.2"/>
    </source>
</evidence>
<gene>
    <name evidence="4" type="ordered locus">MTR_7g006590</name>
</gene>
<reference evidence="5" key="3">
    <citation type="submission" date="2015-04" db="UniProtKB">
        <authorList>
            <consortium name="EnsemblPlants"/>
        </authorList>
    </citation>
    <scope>IDENTIFICATION</scope>
    <source>
        <strain evidence="5">cv. Jemalong A17</strain>
    </source>
</reference>
<evidence type="ECO:0000256" key="1">
    <source>
        <dbReference type="ARBA" id="ARBA00007626"/>
    </source>
</evidence>
<dbReference type="PANTHER" id="PTHR47934">
    <property type="entry name" value="PENTATRICOPEPTIDE REPEAT-CONTAINING PROTEIN PET309, MITOCHONDRIAL"/>
    <property type="match status" value="1"/>
</dbReference>
<accession>A0A0C3W0X2</accession>
<keyword evidence="2" id="KW-0677">Repeat</keyword>
<dbReference type="PaxDb" id="3880-AES77270"/>
<dbReference type="PROSITE" id="PS51375">
    <property type="entry name" value="PPR"/>
    <property type="match status" value="1"/>
</dbReference>
<dbReference type="AlphaFoldDB" id="G7KXR4"/>
<keyword evidence="6" id="KW-1185">Reference proteome</keyword>
<dbReference type="Pfam" id="PF01535">
    <property type="entry name" value="PPR"/>
    <property type="match status" value="2"/>
</dbReference>
<name>G7KXR4_MEDTR</name>
<dbReference type="HOGENOM" id="CLU_1470301_0_0_1"/>
<dbReference type="EnsemblPlants" id="AES77270">
    <property type="protein sequence ID" value="AES77270"/>
    <property type="gene ID" value="MTR_7g006590"/>
</dbReference>
<reference evidence="4 6" key="2">
    <citation type="journal article" date="2014" name="BMC Genomics">
        <title>An improved genome release (version Mt4.0) for the model legume Medicago truncatula.</title>
        <authorList>
            <person name="Tang H."/>
            <person name="Krishnakumar V."/>
            <person name="Bidwell S."/>
            <person name="Rosen B."/>
            <person name="Chan A."/>
            <person name="Zhou S."/>
            <person name="Gentzbittel L."/>
            <person name="Childs K.L."/>
            <person name="Yandell M."/>
            <person name="Gundlach H."/>
            <person name="Mayer K.F."/>
            <person name="Schwartz D.C."/>
            <person name="Town C.D."/>
        </authorList>
    </citation>
    <scope>GENOME REANNOTATION</scope>
    <source>
        <strain evidence="5 6">cv. Jemalong A17</strain>
    </source>
</reference>
<proteinExistence type="inferred from homology"/>
<dbReference type="InterPro" id="IPR002885">
    <property type="entry name" value="PPR_rpt"/>
</dbReference>